<dbReference type="Pfam" id="PF16729">
    <property type="entry name" value="DUF5067"/>
    <property type="match status" value="1"/>
</dbReference>
<dbReference type="AlphaFoldDB" id="A0A4S3B131"/>
<sequence>MKKVKLILISSIALLALAGCNSKKETTVESKVKKDDKATKESTTTSAIEDEKDVFVKNAKDASFDGKILRGNTYSVRITDHKIIQPGEPGNDNGEKTVVAFWYDTLVAPDYDNSKPINPTIAWMFNFEVVQDNDPNAVNKLKETTTPDEKFRDTMSSEIKLGGTVANELTDDKRPVKLTAKSLLGDEFGSAEFKVK</sequence>
<gene>
    <name evidence="4" type="ORF">ESZ54_10355</name>
</gene>
<comment type="caution">
    <text evidence="4">The sequence shown here is derived from an EMBL/GenBank/DDBJ whole genome shotgun (WGS) entry which is preliminary data.</text>
</comment>
<dbReference type="Gene3D" id="2.60.40.1240">
    <property type="match status" value="1"/>
</dbReference>
<dbReference type="Proteomes" id="UP000310506">
    <property type="component" value="Unassembled WGS sequence"/>
</dbReference>
<evidence type="ECO:0000256" key="1">
    <source>
        <dbReference type="ARBA" id="ARBA00022729"/>
    </source>
</evidence>
<dbReference type="EMBL" id="SDGV01000023">
    <property type="protein sequence ID" value="THB60472.1"/>
    <property type="molecule type" value="Genomic_DNA"/>
</dbReference>
<dbReference type="PROSITE" id="PS51257">
    <property type="entry name" value="PROKAR_LIPOPROTEIN"/>
    <property type="match status" value="1"/>
</dbReference>
<reference evidence="4 5" key="1">
    <citation type="submission" date="2019-01" db="EMBL/GenBank/DDBJ databases">
        <title>Vagococcus silagei sp. nov. isolated from brewer's grain.</title>
        <authorList>
            <person name="Guu J.-R."/>
        </authorList>
    </citation>
    <scope>NUCLEOTIDE SEQUENCE [LARGE SCALE GENOMIC DNA]</scope>
    <source>
        <strain evidence="4 5">2B-2</strain>
    </source>
</reference>
<proteinExistence type="predicted"/>
<feature type="chain" id="PRO_5039313557" evidence="2">
    <location>
        <begin position="19"/>
        <end position="196"/>
    </location>
</feature>
<accession>A0A4S3B131</accession>
<keyword evidence="5" id="KW-1185">Reference proteome</keyword>
<feature type="domain" description="DUF5067" evidence="3">
    <location>
        <begin position="57"/>
        <end position="181"/>
    </location>
</feature>
<name>A0A4S3B131_9ENTE</name>
<feature type="signal peptide" evidence="2">
    <location>
        <begin position="1"/>
        <end position="18"/>
    </location>
</feature>
<dbReference type="InterPro" id="IPR029050">
    <property type="entry name" value="Immunoprotect_excell_Ig-like"/>
</dbReference>
<organism evidence="4 5">
    <name type="scientific">Vagococcus silagei</name>
    <dbReference type="NCBI Taxonomy" id="2508885"/>
    <lineage>
        <taxon>Bacteria</taxon>
        <taxon>Bacillati</taxon>
        <taxon>Bacillota</taxon>
        <taxon>Bacilli</taxon>
        <taxon>Lactobacillales</taxon>
        <taxon>Enterococcaceae</taxon>
        <taxon>Vagococcus</taxon>
    </lineage>
</organism>
<dbReference type="OrthoDB" id="2190227at2"/>
<evidence type="ECO:0000256" key="2">
    <source>
        <dbReference type="SAM" id="SignalP"/>
    </source>
</evidence>
<keyword evidence="1 2" id="KW-0732">Signal</keyword>
<dbReference type="InterPro" id="IPR031989">
    <property type="entry name" value="DUF5067"/>
</dbReference>
<evidence type="ECO:0000259" key="3">
    <source>
        <dbReference type="Pfam" id="PF16729"/>
    </source>
</evidence>
<dbReference type="RefSeq" id="WP_136137587.1">
    <property type="nucleotide sequence ID" value="NZ_SDGV01000023.1"/>
</dbReference>
<evidence type="ECO:0000313" key="5">
    <source>
        <dbReference type="Proteomes" id="UP000310506"/>
    </source>
</evidence>
<evidence type="ECO:0000313" key="4">
    <source>
        <dbReference type="EMBL" id="THB60472.1"/>
    </source>
</evidence>
<protein>
    <submittedName>
        <fullName evidence="4">DUF5067 domain-containing protein</fullName>
    </submittedName>
</protein>